<dbReference type="AlphaFoldDB" id="A0A024RW19"/>
<organism evidence="1 2">
    <name type="scientific">Hypocrea jecorina (strain ATCC 56765 / BCRC 32924 / NRRL 11460 / Rut C-30)</name>
    <name type="common">Trichoderma reesei</name>
    <dbReference type="NCBI Taxonomy" id="1344414"/>
    <lineage>
        <taxon>Eukaryota</taxon>
        <taxon>Fungi</taxon>
        <taxon>Dikarya</taxon>
        <taxon>Ascomycota</taxon>
        <taxon>Pezizomycotina</taxon>
        <taxon>Sordariomycetes</taxon>
        <taxon>Hypocreomycetidae</taxon>
        <taxon>Hypocreales</taxon>
        <taxon>Hypocreaceae</taxon>
        <taxon>Trichoderma</taxon>
    </lineage>
</organism>
<proteinExistence type="predicted"/>
<dbReference type="EMBL" id="KI911173">
    <property type="protein sequence ID" value="ETR97349.1"/>
    <property type="molecule type" value="Genomic_DNA"/>
</dbReference>
<gene>
    <name evidence="1" type="ORF">M419DRAFT_125290</name>
</gene>
<evidence type="ECO:0000313" key="2">
    <source>
        <dbReference type="Proteomes" id="UP000024376"/>
    </source>
</evidence>
<name>A0A024RW19_HYPJR</name>
<protein>
    <submittedName>
        <fullName evidence="1">Uncharacterized protein</fullName>
    </submittedName>
</protein>
<dbReference type="HOGENOM" id="CLU_2724023_0_0_1"/>
<accession>A0A024RW19</accession>
<evidence type="ECO:0000313" key="1">
    <source>
        <dbReference type="EMBL" id="ETR97349.1"/>
    </source>
</evidence>
<dbReference type="KEGG" id="trr:M419DRAFT_125290"/>
<dbReference type="Proteomes" id="UP000024376">
    <property type="component" value="Unassembled WGS sequence"/>
</dbReference>
<reference evidence="2" key="1">
    <citation type="journal article" date="2013" name="Ind. Biotechnol.">
        <title>Comparative genomics analysis of Trichoderma reesei strains.</title>
        <authorList>
            <person name="Koike H."/>
            <person name="Aerts A."/>
            <person name="LaButti K."/>
            <person name="Grigoriev I.V."/>
            <person name="Baker S.E."/>
        </authorList>
    </citation>
    <scope>NUCLEOTIDE SEQUENCE [LARGE SCALE GENOMIC DNA]</scope>
    <source>
        <strain evidence="2">ATCC 56765 / BCRC 32924 / NRRL 11460 / Rut C-30</strain>
    </source>
</reference>
<sequence length="72" mass="7853">METPVGTGYEAGVYHATHGHLHTCTLLSKRSSSHGQTRVGEETTYIPLTLGLSRLRPPSLFYRESAGKPPIC</sequence>